<dbReference type="eggNOG" id="COG3197">
    <property type="taxonomic scope" value="Bacteria"/>
</dbReference>
<feature type="region of interest" description="Disordered" evidence="1">
    <location>
        <begin position="45"/>
        <end position="68"/>
    </location>
</feature>
<keyword evidence="4" id="KW-1185">Reference proteome</keyword>
<accession>C7R8U8</accession>
<protein>
    <submittedName>
        <fullName evidence="3">Cytochrome oxidase maturation protein, cbb3-type</fullName>
    </submittedName>
</protein>
<name>C7R8U8_KANKD</name>
<dbReference type="STRING" id="523791.Kkor_0541"/>
<dbReference type="EMBL" id="CP001707">
    <property type="protein sequence ID" value="ACV25961.1"/>
    <property type="molecule type" value="Genomic_DNA"/>
</dbReference>
<dbReference type="HOGENOM" id="CLU_176840_1_2_6"/>
<evidence type="ECO:0000256" key="1">
    <source>
        <dbReference type="SAM" id="MobiDB-lite"/>
    </source>
</evidence>
<dbReference type="PANTHER" id="PTHR41532">
    <property type="entry name" value="FIXS PROTEIN"/>
    <property type="match status" value="1"/>
</dbReference>
<dbReference type="RefSeq" id="WP_012800475.1">
    <property type="nucleotide sequence ID" value="NC_013166.1"/>
</dbReference>
<keyword evidence="2" id="KW-0472">Membrane</keyword>
<evidence type="ECO:0000313" key="3">
    <source>
        <dbReference type="EMBL" id="ACV25961.1"/>
    </source>
</evidence>
<keyword evidence="2" id="KW-1133">Transmembrane helix</keyword>
<sequence length="68" mass="7785">MDAIYLLIPLTLVLLAIAIGIFFWAVNSDQYSDLDKEASRILFEEHNKDDTDTDQVAKENDKPSEKKK</sequence>
<dbReference type="InterPro" id="IPR004714">
    <property type="entry name" value="Cyt_oxidase_maturation_cbb3"/>
</dbReference>
<evidence type="ECO:0000313" key="4">
    <source>
        <dbReference type="Proteomes" id="UP000001231"/>
    </source>
</evidence>
<proteinExistence type="predicted"/>
<dbReference type="AlphaFoldDB" id="C7R8U8"/>
<dbReference type="NCBIfam" id="TIGR00847">
    <property type="entry name" value="ccoS"/>
    <property type="match status" value="1"/>
</dbReference>
<dbReference type="KEGG" id="kko:Kkor_0541"/>
<feature type="transmembrane region" description="Helical" evidence="2">
    <location>
        <begin position="6"/>
        <end position="26"/>
    </location>
</feature>
<dbReference type="PANTHER" id="PTHR41532:SF1">
    <property type="entry name" value="FIXS PROTEIN"/>
    <property type="match status" value="1"/>
</dbReference>
<dbReference type="InParanoid" id="C7R8U8"/>
<dbReference type="Pfam" id="PF03597">
    <property type="entry name" value="FixS"/>
    <property type="match status" value="1"/>
</dbReference>
<reference evidence="3 4" key="1">
    <citation type="journal article" date="2009" name="Stand. Genomic Sci.">
        <title>Complete genome sequence of Kangiella koreensis type strain (SW-125).</title>
        <authorList>
            <person name="Han C."/>
            <person name="Sikorski J."/>
            <person name="Lapidus A."/>
            <person name="Nolan M."/>
            <person name="Glavina Del Rio T."/>
            <person name="Tice H."/>
            <person name="Cheng J.F."/>
            <person name="Lucas S."/>
            <person name="Chen F."/>
            <person name="Copeland A."/>
            <person name="Ivanova N."/>
            <person name="Mavromatis K."/>
            <person name="Ovchinnikova G."/>
            <person name="Pati A."/>
            <person name="Bruce D."/>
            <person name="Goodwin L."/>
            <person name="Pitluck S."/>
            <person name="Chen A."/>
            <person name="Palaniappan K."/>
            <person name="Land M."/>
            <person name="Hauser L."/>
            <person name="Chang Y.J."/>
            <person name="Jeffries C.D."/>
            <person name="Chain P."/>
            <person name="Saunders E."/>
            <person name="Brettin T."/>
            <person name="Goker M."/>
            <person name="Tindall B.J."/>
            <person name="Bristow J."/>
            <person name="Eisen J.A."/>
            <person name="Markowitz V."/>
            <person name="Hugenholtz P."/>
            <person name="Kyrpides N.C."/>
            <person name="Klenk H.P."/>
            <person name="Detter J.C."/>
        </authorList>
    </citation>
    <scope>NUCLEOTIDE SEQUENCE [LARGE SCALE GENOMIC DNA]</scope>
    <source>
        <strain evidence="4">DSM 16069 / KCTC 12182 / SW-125</strain>
    </source>
</reference>
<keyword evidence="2" id="KW-0812">Transmembrane</keyword>
<dbReference type="OrthoDB" id="9802763at2"/>
<gene>
    <name evidence="3" type="ordered locus">Kkor_0541</name>
</gene>
<organism evidence="3 4">
    <name type="scientific">Kangiella koreensis (strain DSM 16069 / JCM 12317 / KCTC 12182 / SW-125)</name>
    <dbReference type="NCBI Taxonomy" id="523791"/>
    <lineage>
        <taxon>Bacteria</taxon>
        <taxon>Pseudomonadati</taxon>
        <taxon>Pseudomonadota</taxon>
        <taxon>Gammaproteobacteria</taxon>
        <taxon>Kangiellales</taxon>
        <taxon>Kangiellaceae</taxon>
        <taxon>Kangiella</taxon>
    </lineage>
</organism>
<evidence type="ECO:0000256" key="2">
    <source>
        <dbReference type="SAM" id="Phobius"/>
    </source>
</evidence>
<dbReference type="Proteomes" id="UP000001231">
    <property type="component" value="Chromosome"/>
</dbReference>